<protein>
    <submittedName>
        <fullName evidence="1">Uncharacterized protein</fullName>
    </submittedName>
</protein>
<evidence type="ECO:0000313" key="2">
    <source>
        <dbReference type="Proteomes" id="UP000182769"/>
    </source>
</evidence>
<proteinExistence type="predicted"/>
<accession>A0A0K6IGW4</accession>
<dbReference type="EMBL" id="CYHG01000001">
    <property type="protein sequence ID" value="CUB02291.1"/>
    <property type="molecule type" value="Genomic_DNA"/>
</dbReference>
<reference evidence="2" key="1">
    <citation type="submission" date="2015-08" db="EMBL/GenBank/DDBJ databases">
        <authorList>
            <person name="Varghese N."/>
        </authorList>
    </citation>
    <scope>NUCLEOTIDE SEQUENCE [LARGE SCALE GENOMIC DNA]</scope>
    <source>
        <strain evidence="2">JCM 18476</strain>
    </source>
</reference>
<organism evidence="1 2">
    <name type="scientific">Marinomonas fungiae</name>
    <dbReference type="NCBI Taxonomy" id="1137284"/>
    <lineage>
        <taxon>Bacteria</taxon>
        <taxon>Pseudomonadati</taxon>
        <taxon>Pseudomonadota</taxon>
        <taxon>Gammaproteobacteria</taxon>
        <taxon>Oceanospirillales</taxon>
        <taxon>Oceanospirillaceae</taxon>
        <taxon>Marinomonas</taxon>
    </lineage>
</organism>
<evidence type="ECO:0000313" key="1">
    <source>
        <dbReference type="EMBL" id="CUB02291.1"/>
    </source>
</evidence>
<sequence length="59" mass="6971">MAIQISLYNPLHNEIHQDSLFIKERFTLKKSPECRRKKTLSSMTDGTYDWLAIEAIKLF</sequence>
<dbReference type="Proteomes" id="UP000182769">
    <property type="component" value="Unassembled WGS sequence"/>
</dbReference>
<name>A0A0K6IGW4_9GAMM</name>
<dbReference type="STRING" id="1137284.GCA_001418205_00122"/>
<keyword evidence="2" id="KW-1185">Reference proteome</keyword>
<gene>
    <name evidence="1" type="ORF">Ga0061065_101123</name>
</gene>
<dbReference type="AlphaFoldDB" id="A0A0K6IGW4"/>